<sequence>MHNTLRRLHFIYKDKQEAIKRGVENSPSTHRYMVEEANKKRGGKVSDGNESSKCYNFTYEDAEYCYELNLHGQQRRIALRTGFPFGCQITS</sequence>
<dbReference type="AlphaFoldDB" id="A0A0A9FQX7"/>
<reference evidence="1" key="1">
    <citation type="submission" date="2014-09" db="EMBL/GenBank/DDBJ databases">
        <authorList>
            <person name="Magalhaes I.L.F."/>
            <person name="Oliveira U."/>
            <person name="Santos F.R."/>
            <person name="Vidigal T.H.D.A."/>
            <person name="Brescovit A.D."/>
            <person name="Santos A.J."/>
        </authorList>
    </citation>
    <scope>NUCLEOTIDE SEQUENCE</scope>
    <source>
        <tissue evidence="1">Shoot tissue taken approximately 20 cm above the soil surface</tissue>
    </source>
</reference>
<proteinExistence type="predicted"/>
<organism evidence="1">
    <name type="scientific">Arundo donax</name>
    <name type="common">Giant reed</name>
    <name type="synonym">Donax arundinaceus</name>
    <dbReference type="NCBI Taxonomy" id="35708"/>
    <lineage>
        <taxon>Eukaryota</taxon>
        <taxon>Viridiplantae</taxon>
        <taxon>Streptophyta</taxon>
        <taxon>Embryophyta</taxon>
        <taxon>Tracheophyta</taxon>
        <taxon>Spermatophyta</taxon>
        <taxon>Magnoliopsida</taxon>
        <taxon>Liliopsida</taxon>
        <taxon>Poales</taxon>
        <taxon>Poaceae</taxon>
        <taxon>PACMAD clade</taxon>
        <taxon>Arundinoideae</taxon>
        <taxon>Arundineae</taxon>
        <taxon>Arundo</taxon>
    </lineage>
</organism>
<evidence type="ECO:0000313" key="1">
    <source>
        <dbReference type="EMBL" id="JAE13619.1"/>
    </source>
</evidence>
<name>A0A0A9FQX7_ARUDO</name>
<protein>
    <submittedName>
        <fullName evidence="1">Uncharacterized protein</fullName>
    </submittedName>
</protein>
<accession>A0A0A9FQX7</accession>
<dbReference type="EMBL" id="GBRH01184277">
    <property type="protein sequence ID" value="JAE13619.1"/>
    <property type="molecule type" value="Transcribed_RNA"/>
</dbReference>
<reference evidence="1" key="2">
    <citation type="journal article" date="2015" name="Data Brief">
        <title>Shoot transcriptome of the giant reed, Arundo donax.</title>
        <authorList>
            <person name="Barrero R.A."/>
            <person name="Guerrero F.D."/>
            <person name="Moolhuijzen P."/>
            <person name="Goolsby J.A."/>
            <person name="Tidwell J."/>
            <person name="Bellgard S.E."/>
            <person name="Bellgard M.I."/>
        </authorList>
    </citation>
    <scope>NUCLEOTIDE SEQUENCE</scope>
    <source>
        <tissue evidence="1">Shoot tissue taken approximately 20 cm above the soil surface</tissue>
    </source>
</reference>